<evidence type="ECO:0000313" key="2">
    <source>
        <dbReference type="EMBL" id="KAK2956328.1"/>
    </source>
</evidence>
<reference evidence="2 3" key="1">
    <citation type="journal article" date="2022" name="bioRxiv">
        <title>Genomics of Preaxostyla Flagellates Illuminates Evolutionary Transitions and the Path Towards Mitochondrial Loss.</title>
        <authorList>
            <person name="Novak L.V.F."/>
            <person name="Treitli S.C."/>
            <person name="Pyrih J."/>
            <person name="Halakuc P."/>
            <person name="Pipaliya S.V."/>
            <person name="Vacek V."/>
            <person name="Brzon O."/>
            <person name="Soukal P."/>
            <person name="Eme L."/>
            <person name="Dacks J.B."/>
            <person name="Karnkowska A."/>
            <person name="Elias M."/>
            <person name="Hampl V."/>
        </authorList>
    </citation>
    <scope>NUCLEOTIDE SEQUENCE [LARGE SCALE GENOMIC DNA]</scope>
    <source>
        <strain evidence="2">NAU3</strain>
        <tissue evidence="2">Gut</tissue>
    </source>
</reference>
<organism evidence="2 3">
    <name type="scientific">Blattamonas nauphoetae</name>
    <dbReference type="NCBI Taxonomy" id="2049346"/>
    <lineage>
        <taxon>Eukaryota</taxon>
        <taxon>Metamonada</taxon>
        <taxon>Preaxostyla</taxon>
        <taxon>Oxymonadida</taxon>
        <taxon>Blattamonas</taxon>
    </lineage>
</organism>
<protein>
    <submittedName>
        <fullName evidence="2">Uncharacterized protein</fullName>
    </submittedName>
</protein>
<comment type="caution">
    <text evidence="2">The sequence shown here is derived from an EMBL/GenBank/DDBJ whole genome shotgun (WGS) entry which is preliminary data.</text>
</comment>
<gene>
    <name evidence="2" type="ORF">BLNAU_8695</name>
</gene>
<accession>A0ABQ9XXV5</accession>
<evidence type="ECO:0000256" key="1">
    <source>
        <dbReference type="SAM" id="MobiDB-lite"/>
    </source>
</evidence>
<sequence>MDHTSTIVLDSSEKQKNSNHSSPTPPTLRRSPTRREMMMEGFPLHVPNRCLLALPHNQRCANGGCSTTKPILLHPPNWLERRGEAKEDGFFRILCRASGHAEKGWKAGHGCVELLTGELVVLS</sequence>
<evidence type="ECO:0000313" key="3">
    <source>
        <dbReference type="Proteomes" id="UP001281761"/>
    </source>
</evidence>
<name>A0ABQ9XXV5_9EUKA</name>
<keyword evidence="3" id="KW-1185">Reference proteome</keyword>
<dbReference type="Proteomes" id="UP001281761">
    <property type="component" value="Unassembled WGS sequence"/>
</dbReference>
<feature type="region of interest" description="Disordered" evidence="1">
    <location>
        <begin position="1"/>
        <end position="33"/>
    </location>
</feature>
<proteinExistence type="predicted"/>
<dbReference type="EMBL" id="JARBJD010000057">
    <property type="protein sequence ID" value="KAK2956328.1"/>
    <property type="molecule type" value="Genomic_DNA"/>
</dbReference>